<feature type="domain" description="SH3" evidence="6">
    <location>
        <begin position="124"/>
        <end position="182"/>
    </location>
</feature>
<dbReference type="InterPro" id="IPR050384">
    <property type="entry name" value="Endophilin_SH3RF"/>
</dbReference>
<feature type="domain" description="SH3" evidence="6">
    <location>
        <begin position="1"/>
        <end position="59"/>
    </location>
</feature>
<dbReference type="InterPro" id="IPR001452">
    <property type="entry name" value="SH3_domain"/>
</dbReference>
<keyword evidence="2 5" id="KW-0728">SH3 domain</keyword>
<keyword evidence="3" id="KW-0175">Coiled coil</keyword>
<proteinExistence type="predicted"/>
<evidence type="ECO:0000256" key="3">
    <source>
        <dbReference type="ARBA" id="ARBA00023054"/>
    </source>
</evidence>
<sequence>MEKVWVRALYDYTGETEDNLSFKKGDMLVVKEKTDGWWAGEKDGNIGWFPASYVKELDEENLEKTKWAKALCDYTGDTKDNLSFKKGDMMIIKEKKTEGWWAGERAGKVGWFPASYVEEKDPFKKTIQAKALFNFIGKDDTNLSLQEGDVLVVLEKSNGWWKGEKDTKIGWFPASYVNIINT</sequence>
<name>A0A6B2LIX1_9EUKA</name>
<dbReference type="InterPro" id="IPR036028">
    <property type="entry name" value="SH3-like_dom_sf"/>
</dbReference>
<evidence type="ECO:0000256" key="1">
    <source>
        <dbReference type="ARBA" id="ARBA00004170"/>
    </source>
</evidence>
<evidence type="ECO:0000313" key="7">
    <source>
        <dbReference type="EMBL" id="NDV37032.1"/>
    </source>
</evidence>
<dbReference type="PANTHER" id="PTHR14167">
    <property type="entry name" value="SH3 DOMAIN-CONTAINING"/>
    <property type="match status" value="1"/>
</dbReference>
<dbReference type="SUPFAM" id="SSF50044">
    <property type="entry name" value="SH3-domain"/>
    <property type="match status" value="3"/>
</dbReference>
<dbReference type="EMBL" id="GIBP01008063">
    <property type="protein sequence ID" value="NDV37032.1"/>
    <property type="molecule type" value="Transcribed_RNA"/>
</dbReference>
<dbReference type="Pfam" id="PF00018">
    <property type="entry name" value="SH3_1"/>
    <property type="match status" value="2"/>
</dbReference>
<dbReference type="CDD" id="cd00174">
    <property type="entry name" value="SH3"/>
    <property type="match status" value="2"/>
</dbReference>
<comment type="subcellular location">
    <subcellularLocation>
        <location evidence="1">Membrane</location>
        <topology evidence="1">Peripheral membrane protein</topology>
    </subcellularLocation>
</comment>
<dbReference type="Pfam" id="PF07653">
    <property type="entry name" value="SH3_2"/>
    <property type="match status" value="1"/>
</dbReference>
<dbReference type="FunFam" id="2.30.30.40:FF:000072">
    <property type="entry name" value="Unconventional Myosin IB"/>
    <property type="match status" value="2"/>
</dbReference>
<dbReference type="PANTHER" id="PTHR14167:SF81">
    <property type="entry name" value="ENDOPHILIN-A"/>
    <property type="match status" value="1"/>
</dbReference>
<dbReference type="PRINTS" id="PR00452">
    <property type="entry name" value="SH3DOMAIN"/>
</dbReference>
<reference evidence="7" key="1">
    <citation type="journal article" date="2020" name="J. Eukaryot. Microbiol.">
        <title>De novo Sequencing, Assembly and Annotation of the Transcriptome for the Free-Living Testate Amoeba Arcella intermedia.</title>
        <authorList>
            <person name="Ribeiro G.M."/>
            <person name="Porfirio-Sousa A.L."/>
            <person name="Maurer-Alcala X.X."/>
            <person name="Katz L.A."/>
            <person name="Lahr D.J.G."/>
        </authorList>
    </citation>
    <scope>NUCLEOTIDE SEQUENCE</scope>
</reference>
<keyword evidence="4" id="KW-0472">Membrane</keyword>
<evidence type="ECO:0000256" key="2">
    <source>
        <dbReference type="ARBA" id="ARBA00022443"/>
    </source>
</evidence>
<dbReference type="Gene3D" id="2.30.30.40">
    <property type="entry name" value="SH3 Domains"/>
    <property type="match status" value="3"/>
</dbReference>
<evidence type="ECO:0000256" key="5">
    <source>
        <dbReference type="PROSITE-ProRule" id="PRU00192"/>
    </source>
</evidence>
<evidence type="ECO:0000259" key="6">
    <source>
        <dbReference type="PROSITE" id="PS50002"/>
    </source>
</evidence>
<evidence type="ECO:0000256" key="4">
    <source>
        <dbReference type="ARBA" id="ARBA00023136"/>
    </source>
</evidence>
<accession>A0A6B2LIX1</accession>
<dbReference type="PROSITE" id="PS50002">
    <property type="entry name" value="SH3"/>
    <property type="match status" value="3"/>
</dbReference>
<organism evidence="7">
    <name type="scientific">Arcella intermedia</name>
    <dbReference type="NCBI Taxonomy" id="1963864"/>
    <lineage>
        <taxon>Eukaryota</taxon>
        <taxon>Amoebozoa</taxon>
        <taxon>Tubulinea</taxon>
        <taxon>Elardia</taxon>
        <taxon>Arcellinida</taxon>
        <taxon>Sphaerothecina</taxon>
        <taxon>Arcellidae</taxon>
        <taxon>Arcella</taxon>
    </lineage>
</organism>
<dbReference type="AlphaFoldDB" id="A0A6B2LIX1"/>
<feature type="domain" description="SH3" evidence="6">
    <location>
        <begin position="63"/>
        <end position="122"/>
    </location>
</feature>
<dbReference type="SMART" id="SM00326">
    <property type="entry name" value="SH3"/>
    <property type="match status" value="3"/>
</dbReference>
<protein>
    <recommendedName>
        <fullName evidence="6">SH3 domain-containing protein</fullName>
    </recommendedName>
</protein>